<dbReference type="GO" id="GO:0005634">
    <property type="term" value="C:nucleus"/>
    <property type="evidence" value="ECO:0007669"/>
    <property type="project" value="TreeGrafter"/>
</dbReference>
<comment type="catalytic activity">
    <reaction evidence="4">
        <text>a uridine in tRNA = a pseudouridine in tRNA</text>
        <dbReference type="Rhea" id="RHEA:54572"/>
        <dbReference type="Rhea" id="RHEA-COMP:13339"/>
        <dbReference type="Rhea" id="RHEA-COMP:13934"/>
        <dbReference type="ChEBI" id="CHEBI:65314"/>
        <dbReference type="ChEBI" id="CHEBI:65315"/>
    </reaction>
</comment>
<feature type="region of interest" description="Disordered" evidence="5">
    <location>
        <begin position="694"/>
        <end position="719"/>
    </location>
</feature>
<dbReference type="SUPFAM" id="SSF55120">
    <property type="entry name" value="Pseudouridine synthase"/>
    <property type="match status" value="1"/>
</dbReference>
<organism evidence="7 9">
    <name type="scientific">Sitophilus oryzae</name>
    <name type="common">Rice weevil</name>
    <name type="synonym">Curculio oryzae</name>
    <dbReference type="NCBI Taxonomy" id="7048"/>
    <lineage>
        <taxon>Eukaryota</taxon>
        <taxon>Metazoa</taxon>
        <taxon>Ecdysozoa</taxon>
        <taxon>Arthropoda</taxon>
        <taxon>Hexapoda</taxon>
        <taxon>Insecta</taxon>
        <taxon>Pterygota</taxon>
        <taxon>Neoptera</taxon>
        <taxon>Endopterygota</taxon>
        <taxon>Coleoptera</taxon>
        <taxon>Polyphaga</taxon>
        <taxon>Cucujiformia</taxon>
        <taxon>Curculionidae</taxon>
        <taxon>Dryophthorinae</taxon>
        <taxon>Sitophilus</taxon>
    </lineage>
</organism>
<feature type="domain" description="TRUD" evidence="6">
    <location>
        <begin position="304"/>
        <end position="547"/>
    </location>
</feature>
<dbReference type="GO" id="GO:0001522">
    <property type="term" value="P:pseudouridine synthesis"/>
    <property type="evidence" value="ECO:0007669"/>
    <property type="project" value="InterPro"/>
</dbReference>
<dbReference type="InterPro" id="IPR042214">
    <property type="entry name" value="TruD_catalytic"/>
</dbReference>
<dbReference type="OrthoDB" id="447290at2759"/>
<proteinExistence type="inferred from homology"/>
<evidence type="ECO:0000256" key="1">
    <source>
        <dbReference type="ARBA" id="ARBA00007953"/>
    </source>
</evidence>
<dbReference type="Pfam" id="PF01142">
    <property type="entry name" value="TruD"/>
    <property type="match status" value="1"/>
</dbReference>
<dbReference type="RefSeq" id="XP_030747842.1">
    <property type="nucleotide sequence ID" value="XM_030891982.1"/>
</dbReference>
<protein>
    <submittedName>
        <fullName evidence="8 9">Pseudouridylate synthase 7 homolog</fullName>
    </submittedName>
</protein>
<dbReference type="GO" id="GO:0003723">
    <property type="term" value="F:RNA binding"/>
    <property type="evidence" value="ECO:0007669"/>
    <property type="project" value="InterPro"/>
</dbReference>
<accession>A0A6J2X9E5</accession>
<dbReference type="InterPro" id="IPR001656">
    <property type="entry name" value="PsdUridine_synth_TruD"/>
</dbReference>
<reference evidence="8 9" key="1">
    <citation type="submission" date="2025-04" db="UniProtKB">
        <authorList>
            <consortium name="RefSeq"/>
        </authorList>
    </citation>
    <scope>IDENTIFICATION</scope>
    <source>
        <tissue evidence="8 9">Gonads</tissue>
    </source>
</reference>
<dbReference type="InterPro" id="IPR020103">
    <property type="entry name" value="PsdUridine_synth_cat_dom_sf"/>
</dbReference>
<evidence type="ECO:0000256" key="3">
    <source>
        <dbReference type="ARBA" id="ARBA00023235"/>
    </source>
</evidence>
<keyword evidence="2" id="KW-0819">tRNA processing</keyword>
<dbReference type="AlphaFoldDB" id="A0A6J2X9E5"/>
<dbReference type="PANTHER" id="PTHR13326:SF31">
    <property type="entry name" value="PSEUDOURIDYLATE SYNTHASE 7 HOMOLOG"/>
    <property type="match status" value="1"/>
</dbReference>
<dbReference type="GeneID" id="115876271"/>
<dbReference type="CTD" id="54517"/>
<evidence type="ECO:0000313" key="8">
    <source>
        <dbReference type="RefSeq" id="XP_030747841.1"/>
    </source>
</evidence>
<evidence type="ECO:0000256" key="2">
    <source>
        <dbReference type="ARBA" id="ARBA00022694"/>
    </source>
</evidence>
<name>A0A6J2X9E5_SITOR</name>
<keyword evidence="3" id="KW-0413">Isomerase</keyword>
<evidence type="ECO:0000313" key="9">
    <source>
        <dbReference type="RefSeq" id="XP_030747842.1"/>
    </source>
</evidence>
<dbReference type="InterPro" id="IPR011760">
    <property type="entry name" value="PsdUridine_synth_TruD_insert"/>
</dbReference>
<dbReference type="Gene3D" id="3.30.2350.20">
    <property type="entry name" value="TruD, catalytic domain"/>
    <property type="match status" value="2"/>
</dbReference>
<feature type="region of interest" description="Disordered" evidence="5">
    <location>
        <begin position="1"/>
        <end position="22"/>
    </location>
</feature>
<feature type="compositionally biased region" description="Basic and acidic residues" evidence="5">
    <location>
        <begin position="700"/>
        <end position="719"/>
    </location>
</feature>
<comment type="similarity">
    <text evidence="1">Belongs to the pseudouridine synthase TruD family.</text>
</comment>
<gene>
    <name evidence="8 9" type="primary">LOC115876271</name>
</gene>
<dbReference type="PIRSF" id="PIRSF037016">
    <property type="entry name" value="Pseudouridin_synth_euk_prd"/>
    <property type="match status" value="1"/>
</dbReference>
<dbReference type="PROSITE" id="PS50984">
    <property type="entry name" value="TRUD"/>
    <property type="match status" value="1"/>
</dbReference>
<dbReference type="GO" id="GO:0009982">
    <property type="term" value="F:pseudouridine synthase activity"/>
    <property type="evidence" value="ECO:0007669"/>
    <property type="project" value="InterPro"/>
</dbReference>
<dbReference type="KEGG" id="soy:115876271"/>
<dbReference type="Proteomes" id="UP000504635">
    <property type="component" value="Unplaced"/>
</dbReference>
<dbReference type="CDD" id="cd02576">
    <property type="entry name" value="PseudoU_synth_ScPUS7"/>
    <property type="match status" value="1"/>
</dbReference>
<dbReference type="GO" id="GO:0008033">
    <property type="term" value="P:tRNA processing"/>
    <property type="evidence" value="ECO:0007669"/>
    <property type="project" value="UniProtKB-KW"/>
</dbReference>
<keyword evidence="7" id="KW-1185">Reference proteome</keyword>
<feature type="compositionally biased region" description="Basic residues" evidence="5">
    <location>
        <begin position="1"/>
        <end position="14"/>
    </location>
</feature>
<dbReference type="NCBIfam" id="TIGR00094">
    <property type="entry name" value="tRNA_TruD_broad"/>
    <property type="match status" value="1"/>
</dbReference>
<sequence length="719" mass="82814">MPNKKQHHTRRGFRGGKNVTNKYNTPKLTKQEYCNTEQLVEEEVGITQYLSELEGYQGVIKQRFSDFQVNEIDLNGRIAKLTNTKMPEGFSTKLQKFSYKETEKSPCDKIPQETWEAVRNLMNTSEGESVILDAQLLSKDDRREIHESMKSYFGQKVIPTTMEKDGKTVMEFKRCTKELVDNRFTWPKDTPEYVHFIVYKELMDTMEACHRLSQAIRVPVQKITYAGLKDRRAKTSQWFSIKKLIPFKLFKKRVRNIRIGNIEFKDKPLALGDLKGNRFRIALRNVQADDELILKSMEHVKESGFINYYGMQRFGNNKEVPTHLIGVKLLLGEWKEAVDLILKLKTTDNLELDINKIKKKYAETGSAKEALQLADRNSDSCIELSLLRGLAKSNTNDYVNALENIPRPTRLMYIHAFQSLIFNKMASCRIKEFGVKPVVGDLVYVDKSVETEVESDINDMETDDTECSDAEEKSPKPAVKALAADDLENYSVYDILLPLPGYDIVYPDHMKQFYQEAIEEWGLKLEMPKQSVKTYNLGGTYRKVLGKCEDLEWKIMYFNNPTDDLIRSDLGELTGEEEPKSIENGTYKAVIVSFNLNPCSYATMVLREMMKQNTSSNHQSLLNNYADTEDKKTTLNQSFDKNKPTKVIEEITNGVLDSSKEQIEEIITLPGSLLANKEKYEDFKNNLFKDLLGDNTEEEGSSKRCLESEEIDRKKLKTE</sequence>
<evidence type="ECO:0000256" key="5">
    <source>
        <dbReference type="SAM" id="MobiDB-lite"/>
    </source>
</evidence>
<dbReference type="RefSeq" id="XP_030747841.1">
    <property type="nucleotide sequence ID" value="XM_030891981.1"/>
</dbReference>
<evidence type="ECO:0000259" key="6">
    <source>
        <dbReference type="PROSITE" id="PS50984"/>
    </source>
</evidence>
<evidence type="ECO:0000313" key="7">
    <source>
        <dbReference type="Proteomes" id="UP000504635"/>
    </source>
</evidence>
<dbReference type="PANTHER" id="PTHR13326">
    <property type="entry name" value="TRNA PSEUDOURIDINE SYNTHASE D"/>
    <property type="match status" value="1"/>
</dbReference>
<evidence type="ECO:0000256" key="4">
    <source>
        <dbReference type="ARBA" id="ARBA00036943"/>
    </source>
</evidence>